<keyword evidence="5" id="KW-0256">Endoplasmic reticulum</keyword>
<feature type="compositionally biased region" description="Low complexity" evidence="7">
    <location>
        <begin position="193"/>
        <end position="202"/>
    </location>
</feature>
<evidence type="ECO:0000256" key="1">
    <source>
        <dbReference type="ARBA" id="ARBA00004406"/>
    </source>
</evidence>
<feature type="compositionally biased region" description="Low complexity" evidence="7">
    <location>
        <begin position="43"/>
        <end position="67"/>
    </location>
</feature>
<sequence>MSNKSAAHSNEHQADYPLAGPVVVRARGPDAASAKRIGRRFPAAPASAPSSPRLAALAAQQQLRRSSPTAAALRPPHVAKTASQAAPASPPSSPRPSASTLSALPAPPLPARWSLTNRIFNLNLRSVYSTNTTTSAARPRQPASRLWNPVNSSPRTLVLPNVPVQAVLHHQHGANTRDEYPLLTLPEQRRSRQSPVPSSLVVERSTGGDSGRTSIGLPRDRRSAAQDSQPPTPRFDIEFNMPDQIRPSRDDAHAASPTAEDPEQGTKTAQRRSSRISIPHSRPGSMHSRLGTASAIGEGEGEGEGDDESEFAWGPSHPCFPHPNPHVPLGSPLYAHTKIIRIKRDWMIKGDLAPTFANLYPEILDPLISEDDFRNLIKHINDTLIKAFDPTSFRAWADAILGVLTFWIWEDLGLTHVKKQLADLEKWIDAWNAKVGEKEGVRIISLRRTGYLTLDIMIPDPQIGIESSSRPDTQNDTQSAAPVQHGEHGPLTVNVQASSPPLIETQS</sequence>
<feature type="compositionally biased region" description="Polar residues" evidence="7">
    <location>
        <begin position="465"/>
        <end position="481"/>
    </location>
</feature>
<feature type="region of interest" description="Disordered" evidence="7">
    <location>
        <begin position="131"/>
        <end position="151"/>
    </location>
</feature>
<protein>
    <recommendedName>
        <fullName evidence="4">Ras modification protein ERF4</fullName>
    </recommendedName>
</protein>
<dbReference type="PANTHER" id="PTHR13254">
    <property type="entry name" value="GOLGI AUTOANTIGEN, GOLGIN SUBFAMILY A, 7"/>
    <property type="match status" value="1"/>
</dbReference>
<evidence type="ECO:0000256" key="7">
    <source>
        <dbReference type="SAM" id="MobiDB-lite"/>
    </source>
</evidence>
<evidence type="ECO:0000313" key="9">
    <source>
        <dbReference type="EMBL" id="KAF2736943.1"/>
    </source>
</evidence>
<name>A0A9P4R505_9PLEO</name>
<feature type="region of interest" description="Disordered" evidence="7">
    <location>
        <begin position="1"/>
        <end position="103"/>
    </location>
</feature>
<proteinExistence type="inferred from homology"/>
<dbReference type="InterPro" id="IPR051371">
    <property type="entry name" value="Ras_palmitoyltransferase"/>
</dbReference>
<feature type="region of interest" description="Disordered" evidence="7">
    <location>
        <begin position="464"/>
        <end position="507"/>
    </location>
</feature>
<evidence type="ECO:0000256" key="5">
    <source>
        <dbReference type="ARBA" id="ARBA00022824"/>
    </source>
</evidence>
<evidence type="ECO:0000259" key="8">
    <source>
        <dbReference type="Pfam" id="PF10256"/>
    </source>
</evidence>
<gene>
    <name evidence="9" type="ORF">EJ04DRAFT_574978</name>
</gene>
<dbReference type="OrthoDB" id="5377273at2759"/>
<feature type="domain" description="Golgin subfamily A member 7/ERF4" evidence="8">
    <location>
        <begin position="339"/>
        <end position="455"/>
    </location>
</feature>
<feature type="compositionally biased region" description="Acidic residues" evidence="7">
    <location>
        <begin position="299"/>
        <end position="310"/>
    </location>
</feature>
<dbReference type="Pfam" id="PF10256">
    <property type="entry name" value="Erf4"/>
    <property type="match status" value="1"/>
</dbReference>
<dbReference type="GO" id="GO:0005789">
    <property type="term" value="C:endoplasmic reticulum membrane"/>
    <property type="evidence" value="ECO:0007669"/>
    <property type="project" value="UniProtKB-SubCell"/>
</dbReference>
<comment type="subcellular location">
    <subcellularLocation>
        <location evidence="1">Endoplasmic reticulum membrane</location>
        <topology evidence="1">Peripheral membrane protein</topology>
    </subcellularLocation>
</comment>
<comment type="caution">
    <text evidence="9">The sequence shown here is derived from an EMBL/GenBank/DDBJ whole genome shotgun (WGS) entry which is preliminary data.</text>
</comment>
<feature type="compositionally biased region" description="Polar residues" evidence="7">
    <location>
        <begin position="493"/>
        <end position="507"/>
    </location>
</feature>
<feature type="region of interest" description="Disordered" evidence="7">
    <location>
        <begin position="186"/>
        <end position="319"/>
    </location>
</feature>
<comment type="subunit">
    <text evidence="3">Interacts with ERF2.</text>
</comment>
<evidence type="ECO:0000256" key="3">
    <source>
        <dbReference type="ARBA" id="ARBA00011396"/>
    </source>
</evidence>
<dbReference type="EMBL" id="ML996120">
    <property type="protein sequence ID" value="KAF2736943.1"/>
    <property type="molecule type" value="Genomic_DNA"/>
</dbReference>
<accession>A0A9P4R505</accession>
<dbReference type="Proteomes" id="UP000799444">
    <property type="component" value="Unassembled WGS sequence"/>
</dbReference>
<dbReference type="InterPro" id="IPR019383">
    <property type="entry name" value="Golgin_A_7/ERF4"/>
</dbReference>
<evidence type="ECO:0000313" key="10">
    <source>
        <dbReference type="Proteomes" id="UP000799444"/>
    </source>
</evidence>
<dbReference type="GO" id="GO:0031211">
    <property type="term" value="C:endoplasmic reticulum palmitoyltransferase complex"/>
    <property type="evidence" value="ECO:0007669"/>
    <property type="project" value="TreeGrafter"/>
</dbReference>
<keyword evidence="6" id="KW-0472">Membrane</keyword>
<reference evidence="9" key="1">
    <citation type="journal article" date="2020" name="Stud. Mycol.">
        <title>101 Dothideomycetes genomes: a test case for predicting lifestyles and emergence of pathogens.</title>
        <authorList>
            <person name="Haridas S."/>
            <person name="Albert R."/>
            <person name="Binder M."/>
            <person name="Bloem J."/>
            <person name="Labutti K."/>
            <person name="Salamov A."/>
            <person name="Andreopoulos B."/>
            <person name="Baker S."/>
            <person name="Barry K."/>
            <person name="Bills G."/>
            <person name="Bluhm B."/>
            <person name="Cannon C."/>
            <person name="Castanera R."/>
            <person name="Culley D."/>
            <person name="Daum C."/>
            <person name="Ezra D."/>
            <person name="Gonzalez J."/>
            <person name="Henrissat B."/>
            <person name="Kuo A."/>
            <person name="Liang C."/>
            <person name="Lipzen A."/>
            <person name="Lutzoni F."/>
            <person name="Magnuson J."/>
            <person name="Mondo S."/>
            <person name="Nolan M."/>
            <person name="Ohm R."/>
            <person name="Pangilinan J."/>
            <person name="Park H.-J."/>
            <person name="Ramirez L."/>
            <person name="Alfaro M."/>
            <person name="Sun H."/>
            <person name="Tritt A."/>
            <person name="Yoshinaga Y."/>
            <person name="Zwiers L.-H."/>
            <person name="Turgeon B."/>
            <person name="Goodwin S."/>
            <person name="Spatafora J."/>
            <person name="Crous P."/>
            <person name="Grigoriev I."/>
        </authorList>
    </citation>
    <scope>NUCLEOTIDE SEQUENCE</scope>
    <source>
        <strain evidence="9">CBS 125425</strain>
    </source>
</reference>
<comment type="similarity">
    <text evidence="2">Belongs to the ERF4 family.</text>
</comment>
<dbReference type="PANTHER" id="PTHR13254:SF0">
    <property type="entry name" value="GOLGIN SUBFAMILY A MEMBER 7_ERF4 DOMAIN-CONTAINING PROTEIN"/>
    <property type="match status" value="1"/>
</dbReference>
<dbReference type="GO" id="GO:0006612">
    <property type="term" value="P:protein targeting to membrane"/>
    <property type="evidence" value="ECO:0007669"/>
    <property type="project" value="TreeGrafter"/>
</dbReference>
<keyword evidence="10" id="KW-1185">Reference proteome</keyword>
<dbReference type="AlphaFoldDB" id="A0A9P4R505"/>
<evidence type="ECO:0000256" key="6">
    <source>
        <dbReference type="ARBA" id="ARBA00023136"/>
    </source>
</evidence>
<evidence type="ECO:0000256" key="2">
    <source>
        <dbReference type="ARBA" id="ARBA00007732"/>
    </source>
</evidence>
<organism evidence="9 10">
    <name type="scientific">Polyplosphaeria fusca</name>
    <dbReference type="NCBI Taxonomy" id="682080"/>
    <lineage>
        <taxon>Eukaryota</taxon>
        <taxon>Fungi</taxon>
        <taxon>Dikarya</taxon>
        <taxon>Ascomycota</taxon>
        <taxon>Pezizomycotina</taxon>
        <taxon>Dothideomycetes</taxon>
        <taxon>Pleosporomycetidae</taxon>
        <taxon>Pleosporales</taxon>
        <taxon>Tetraplosphaeriaceae</taxon>
        <taxon>Polyplosphaeria</taxon>
    </lineage>
</organism>
<evidence type="ECO:0000256" key="4">
    <source>
        <dbReference type="ARBA" id="ARBA00018463"/>
    </source>
</evidence>